<comment type="caution">
    <text evidence="1">The sequence shown here is derived from an EMBL/GenBank/DDBJ whole genome shotgun (WGS) entry which is preliminary data.</text>
</comment>
<gene>
    <name evidence="1" type="ORF">ACFFHQ_06530</name>
</gene>
<dbReference type="InterPro" id="IPR010633">
    <property type="entry name" value="Phage_lambda_GpZ"/>
</dbReference>
<proteinExistence type="predicted"/>
<dbReference type="Pfam" id="PF06763">
    <property type="entry name" value="Minor_tail_Z"/>
    <property type="match status" value="1"/>
</dbReference>
<keyword evidence="2" id="KW-1185">Reference proteome</keyword>
<dbReference type="RefSeq" id="WP_066231524.1">
    <property type="nucleotide sequence ID" value="NZ_JBHLVN010000029.1"/>
</dbReference>
<reference evidence="1 2" key="1">
    <citation type="submission" date="2024-09" db="EMBL/GenBank/DDBJ databases">
        <authorList>
            <person name="Sun Q."/>
            <person name="Mori K."/>
        </authorList>
    </citation>
    <scope>NUCLEOTIDE SEQUENCE [LARGE SCALE GENOMIC DNA]</scope>
    <source>
        <strain evidence="1 2">CCM 7224</strain>
    </source>
</reference>
<sequence>MIELKVEHMERLEAALSETPEKIPRAASRAINRAAYTARTEAARKVREEYIIKHGDVINTIKIYPASESDLSASVVSRGSVIPLIKFRVSPKKPQPRRRKPLTATVKRGEGGPIARAFTAQMRSSGYIGVFQRVGNPRLPIRQLYGPSVPQMIGSRNVSQWVEERAQEKLEERLDHEISRVLEEV</sequence>
<dbReference type="Proteomes" id="UP001589785">
    <property type="component" value="Unassembled WGS sequence"/>
</dbReference>
<organism evidence="1 2">
    <name type="scientific">Geobacillus jurassicus</name>
    <dbReference type="NCBI Taxonomy" id="235932"/>
    <lineage>
        <taxon>Bacteria</taxon>
        <taxon>Bacillati</taxon>
        <taxon>Bacillota</taxon>
        <taxon>Bacilli</taxon>
        <taxon>Bacillales</taxon>
        <taxon>Anoxybacillaceae</taxon>
        <taxon>Geobacillus</taxon>
    </lineage>
</organism>
<protein>
    <submittedName>
        <fullName evidence="1">Phage tail protein</fullName>
    </submittedName>
</protein>
<accession>A0ABV6GT96</accession>
<dbReference type="EMBL" id="JBHLVN010000029">
    <property type="protein sequence ID" value="MFC0297119.1"/>
    <property type="molecule type" value="Genomic_DNA"/>
</dbReference>
<name>A0ABV6GT96_9BACL</name>
<evidence type="ECO:0000313" key="1">
    <source>
        <dbReference type="EMBL" id="MFC0297119.1"/>
    </source>
</evidence>
<evidence type="ECO:0000313" key="2">
    <source>
        <dbReference type="Proteomes" id="UP001589785"/>
    </source>
</evidence>